<evidence type="ECO:0000313" key="2">
    <source>
        <dbReference type="Proteomes" id="UP000799118"/>
    </source>
</evidence>
<dbReference type="OrthoDB" id="2745898at2759"/>
<evidence type="ECO:0000313" key="1">
    <source>
        <dbReference type="EMBL" id="KAE9396254.1"/>
    </source>
</evidence>
<gene>
    <name evidence="1" type="ORF">BT96DRAFT_996863</name>
</gene>
<reference evidence="1" key="1">
    <citation type="journal article" date="2019" name="Environ. Microbiol.">
        <title>Fungal ecological strategies reflected in gene transcription - a case study of two litter decomposers.</title>
        <authorList>
            <person name="Barbi F."/>
            <person name="Kohler A."/>
            <person name="Barry K."/>
            <person name="Baskaran P."/>
            <person name="Daum C."/>
            <person name="Fauchery L."/>
            <person name="Ihrmark K."/>
            <person name="Kuo A."/>
            <person name="LaButti K."/>
            <person name="Lipzen A."/>
            <person name="Morin E."/>
            <person name="Grigoriev I.V."/>
            <person name="Henrissat B."/>
            <person name="Lindahl B."/>
            <person name="Martin F."/>
        </authorList>
    </citation>
    <scope>NUCLEOTIDE SEQUENCE</scope>
    <source>
        <strain evidence="1">JB14</strain>
    </source>
</reference>
<protein>
    <submittedName>
        <fullName evidence="1">Uncharacterized protein</fullName>
    </submittedName>
</protein>
<dbReference type="EMBL" id="ML769516">
    <property type="protein sequence ID" value="KAE9396254.1"/>
    <property type="molecule type" value="Genomic_DNA"/>
</dbReference>
<sequence>MTGSLNGHGILLCMIHTDFWKAELLERIVRHECFYNATRKGQSVRAQTVPVCDHHDRDQTMAVESLPNELIDCILDNFSSDKNALSNCSLIEKAFFPCQHRIFEKLELDGRFVDSSSSERLIAIFDEKRYLASSVRLLNLRNFNLERPEKDEVYARIAEGVIQRLYKVDTIEFNDVRWQTLSPFLRTALFDAFEAPSLTRIAITMCLFPTFADLASLLSRPPCLKALTIRTVFCGSMNEPTASDIVAMPRSITLDEFSRRH</sequence>
<organism evidence="1 2">
    <name type="scientific">Gymnopus androsaceus JB14</name>
    <dbReference type="NCBI Taxonomy" id="1447944"/>
    <lineage>
        <taxon>Eukaryota</taxon>
        <taxon>Fungi</taxon>
        <taxon>Dikarya</taxon>
        <taxon>Basidiomycota</taxon>
        <taxon>Agaricomycotina</taxon>
        <taxon>Agaricomycetes</taxon>
        <taxon>Agaricomycetidae</taxon>
        <taxon>Agaricales</taxon>
        <taxon>Marasmiineae</taxon>
        <taxon>Omphalotaceae</taxon>
        <taxon>Gymnopus</taxon>
    </lineage>
</organism>
<dbReference type="AlphaFoldDB" id="A0A6A4HGK4"/>
<proteinExistence type="predicted"/>
<accession>A0A6A4HGK4</accession>
<keyword evidence="2" id="KW-1185">Reference proteome</keyword>
<name>A0A6A4HGK4_9AGAR</name>
<dbReference type="Proteomes" id="UP000799118">
    <property type="component" value="Unassembled WGS sequence"/>
</dbReference>